<dbReference type="InterPro" id="IPR051465">
    <property type="entry name" value="Cell_Envelope_Struct_Comp"/>
</dbReference>
<gene>
    <name evidence="4" type="ORF">DNH61_02700</name>
</gene>
<protein>
    <recommendedName>
        <fullName evidence="3">SLH domain-containing protein</fullName>
    </recommendedName>
</protein>
<evidence type="ECO:0000313" key="4">
    <source>
        <dbReference type="EMBL" id="PZD97284.1"/>
    </source>
</evidence>
<keyword evidence="2" id="KW-0732">Signal</keyword>
<dbReference type="EMBL" id="QKRB01000028">
    <property type="protein sequence ID" value="PZD97284.1"/>
    <property type="molecule type" value="Genomic_DNA"/>
</dbReference>
<feature type="chain" id="PRO_5015943121" description="SLH domain-containing protein" evidence="2">
    <location>
        <begin position="22"/>
        <end position="1010"/>
    </location>
</feature>
<dbReference type="Pfam" id="PF20578">
    <property type="entry name" value="aBig_2"/>
    <property type="match status" value="1"/>
</dbReference>
<accession>A0A2W1LS20</accession>
<comment type="caution">
    <text evidence="4">The sequence shown here is derived from an EMBL/GenBank/DDBJ whole genome shotgun (WGS) entry which is preliminary data.</text>
</comment>
<dbReference type="InterPro" id="IPR046780">
    <property type="entry name" value="aBig_2"/>
</dbReference>
<name>A0A2W1LS20_9BACL</name>
<organism evidence="4 5">
    <name type="scientific">Paenibacillus sambharensis</name>
    <dbReference type="NCBI Taxonomy" id="1803190"/>
    <lineage>
        <taxon>Bacteria</taxon>
        <taxon>Bacillati</taxon>
        <taxon>Bacillota</taxon>
        <taxon>Bacilli</taxon>
        <taxon>Bacillales</taxon>
        <taxon>Paenibacillaceae</taxon>
        <taxon>Paenibacillus</taxon>
    </lineage>
</organism>
<dbReference type="Pfam" id="PF00395">
    <property type="entry name" value="SLH"/>
    <property type="match status" value="3"/>
</dbReference>
<feature type="domain" description="SLH" evidence="3">
    <location>
        <begin position="19"/>
        <end position="81"/>
    </location>
</feature>
<feature type="compositionally biased region" description="Pro residues" evidence="1">
    <location>
        <begin position="426"/>
        <end position="436"/>
    </location>
</feature>
<evidence type="ECO:0000256" key="1">
    <source>
        <dbReference type="SAM" id="MobiDB-lite"/>
    </source>
</evidence>
<dbReference type="AlphaFoldDB" id="A0A2W1LS20"/>
<evidence type="ECO:0000259" key="3">
    <source>
        <dbReference type="PROSITE" id="PS51272"/>
    </source>
</evidence>
<reference evidence="4 5" key="1">
    <citation type="submission" date="2018-06" db="EMBL/GenBank/DDBJ databases">
        <title>Paenibacillus imtechensis sp. nov.</title>
        <authorList>
            <person name="Pinnaka A.K."/>
            <person name="Singh H."/>
            <person name="Kaur M."/>
        </authorList>
    </citation>
    <scope>NUCLEOTIDE SEQUENCE [LARGE SCALE GENOMIC DNA]</scope>
    <source>
        <strain evidence="4 5">SMB1</strain>
    </source>
</reference>
<feature type="region of interest" description="Disordered" evidence="1">
    <location>
        <begin position="379"/>
        <end position="448"/>
    </location>
</feature>
<evidence type="ECO:0000256" key="2">
    <source>
        <dbReference type="SAM" id="SignalP"/>
    </source>
</evidence>
<dbReference type="PROSITE" id="PS51272">
    <property type="entry name" value="SLH"/>
    <property type="match status" value="3"/>
</dbReference>
<dbReference type="Proteomes" id="UP000249522">
    <property type="component" value="Unassembled WGS sequence"/>
</dbReference>
<evidence type="ECO:0000313" key="5">
    <source>
        <dbReference type="Proteomes" id="UP000249522"/>
    </source>
</evidence>
<proteinExistence type="predicted"/>
<feature type="domain" description="SLH" evidence="3">
    <location>
        <begin position="82"/>
        <end position="137"/>
    </location>
</feature>
<dbReference type="PANTHER" id="PTHR43308:SF5">
    <property type="entry name" value="S-LAYER PROTEIN _ PEPTIDOGLYCAN ENDO-BETA-N-ACETYLGLUCOSAMINIDASE"/>
    <property type="match status" value="1"/>
</dbReference>
<feature type="signal peptide" evidence="2">
    <location>
        <begin position="1"/>
        <end position="21"/>
    </location>
</feature>
<feature type="compositionally biased region" description="Low complexity" evidence="1">
    <location>
        <begin position="392"/>
        <end position="405"/>
    </location>
</feature>
<keyword evidence="5" id="KW-1185">Reference proteome</keyword>
<feature type="compositionally biased region" description="Polar residues" evidence="1">
    <location>
        <begin position="379"/>
        <end position="390"/>
    </location>
</feature>
<feature type="domain" description="SLH" evidence="3">
    <location>
        <begin position="138"/>
        <end position="201"/>
    </location>
</feature>
<sequence length="1010" mass="108764">MLSMAVAAAVLTVTITVPVSAAALRDIQGHWAGSAIEQWQQYGVVNGHDGKFRPNDALTRAEFAVMLDNIMKYEETATNSFSDLETAKWYAPSILKLNAAGILKGTGGKALPTQHITRQEAAVMLTNTLHLEHNNARTNAFTDQIEIAEWAKASVSSLVSSGALSGFPDGTFRPRAELTRAEAVTIISKLIQELISKPGNYSQHITGNLVVNTPDVLLKNMKIDGNLYVAQGVGSGEITLDDVEISGSVYVYGGGEHSVILNNVEVREALVVNKYDGKIRVLITGDTSVAAVKLESGARLVTKDLTSSGIENVEISADVSANQKIVFDGNFNIVVNHSSRADITVNGTIKEFIANTSINLNGNPELVKITAAQGATVTVNNRPAQPSNGTIPAVNSSEPASSAPSGGTPVIPVINAPGNSTGSTPANPPSSQPDTPPASGGSTPTPPALTVDNVFAAIKQGYLGANKDRTNVFSNLNLMTTLAEYEGVTITWQTSAPSIVTETGTVNRINWNDQFVTLKAVLSGSLTGEITFDLTVRALSTSSVEMTDFIDPYFSPDYPQAYVKNGDIWIRYMLNEPAELYMVVNAVSSHFESSVDSVLRGHTGKDGDAFRVSDWPYFTVDASETNKVHEFNTGVPLLDMKSRIDFVVRDASKNYTSSSVTSIAINKEVTGAYDTFTPYFEKAVINKALDSIYLYYSSESLDLTSVPSVSDYSLNVGQINKVTIHSEGDDWFFPSNYVILSVSGISEEEKDNLSLSYTGTALQDTGHVKNSAPAFAAEPVHFIEEQITSVTVSSDRKTVTAEVNYGWYPGLTPTGVNDPTISVSVDGLDITESSYYDSYGIDGVLYTITFETPLPYGSIGIKLNTSDMVNWAMDPYPAELTFVNEARQIAEPGIPSAKLDNGDIILTFAEGYEFHTYVGLAAGLTIKVGDAEYHLRGYVVQKVTSNLNTLRIDLNDKYTLHVKDAVLQGIQEGQAVQIKYTKLYGNNKFQLADSAGALLPDFDYVNVTAN</sequence>
<dbReference type="PANTHER" id="PTHR43308">
    <property type="entry name" value="OUTER MEMBRANE PROTEIN ALPHA-RELATED"/>
    <property type="match status" value="1"/>
</dbReference>
<dbReference type="InterPro" id="IPR001119">
    <property type="entry name" value="SLH_dom"/>
</dbReference>